<name>A0A388L151_CHABU</name>
<organism evidence="2 3">
    <name type="scientific">Chara braunii</name>
    <name type="common">Braun's stonewort</name>
    <dbReference type="NCBI Taxonomy" id="69332"/>
    <lineage>
        <taxon>Eukaryota</taxon>
        <taxon>Viridiplantae</taxon>
        <taxon>Streptophyta</taxon>
        <taxon>Charophyceae</taxon>
        <taxon>Charales</taxon>
        <taxon>Characeae</taxon>
        <taxon>Chara</taxon>
    </lineage>
</organism>
<feature type="region of interest" description="Disordered" evidence="1">
    <location>
        <begin position="1"/>
        <end position="67"/>
    </location>
</feature>
<comment type="caution">
    <text evidence="2">The sequence shown here is derived from an EMBL/GenBank/DDBJ whole genome shotgun (WGS) entry which is preliminary data.</text>
</comment>
<protein>
    <submittedName>
        <fullName evidence="2">Uncharacterized protein</fullName>
    </submittedName>
</protein>
<feature type="compositionally biased region" description="Basic and acidic residues" evidence="1">
    <location>
        <begin position="26"/>
        <end position="55"/>
    </location>
</feature>
<feature type="compositionally biased region" description="Basic and acidic residues" evidence="1">
    <location>
        <begin position="336"/>
        <end position="352"/>
    </location>
</feature>
<feature type="compositionally biased region" description="Gly residues" evidence="1">
    <location>
        <begin position="378"/>
        <end position="387"/>
    </location>
</feature>
<evidence type="ECO:0000313" key="3">
    <source>
        <dbReference type="Proteomes" id="UP000265515"/>
    </source>
</evidence>
<reference evidence="2 3" key="1">
    <citation type="journal article" date="2018" name="Cell">
        <title>The Chara Genome: Secondary Complexity and Implications for Plant Terrestrialization.</title>
        <authorList>
            <person name="Nishiyama T."/>
            <person name="Sakayama H."/>
            <person name="Vries J.D."/>
            <person name="Buschmann H."/>
            <person name="Saint-Marcoux D."/>
            <person name="Ullrich K.K."/>
            <person name="Haas F.B."/>
            <person name="Vanderstraeten L."/>
            <person name="Becker D."/>
            <person name="Lang D."/>
            <person name="Vosolsobe S."/>
            <person name="Rombauts S."/>
            <person name="Wilhelmsson P.K.I."/>
            <person name="Janitza P."/>
            <person name="Kern R."/>
            <person name="Heyl A."/>
            <person name="Rumpler F."/>
            <person name="Villalobos L.I.A.C."/>
            <person name="Clay J.M."/>
            <person name="Skokan R."/>
            <person name="Toyoda A."/>
            <person name="Suzuki Y."/>
            <person name="Kagoshima H."/>
            <person name="Schijlen E."/>
            <person name="Tajeshwar N."/>
            <person name="Catarino B."/>
            <person name="Hetherington A.J."/>
            <person name="Saltykova A."/>
            <person name="Bonnot C."/>
            <person name="Breuninger H."/>
            <person name="Symeonidi A."/>
            <person name="Radhakrishnan G.V."/>
            <person name="Van Nieuwerburgh F."/>
            <person name="Deforce D."/>
            <person name="Chang C."/>
            <person name="Karol K.G."/>
            <person name="Hedrich R."/>
            <person name="Ulvskov P."/>
            <person name="Glockner G."/>
            <person name="Delwiche C.F."/>
            <person name="Petrasek J."/>
            <person name="Van de Peer Y."/>
            <person name="Friml J."/>
            <person name="Beilby M."/>
            <person name="Dolan L."/>
            <person name="Kohara Y."/>
            <person name="Sugano S."/>
            <person name="Fujiyama A."/>
            <person name="Delaux P.-M."/>
            <person name="Quint M."/>
            <person name="TheiBen G."/>
            <person name="Hagemann M."/>
            <person name="Harholt J."/>
            <person name="Dunand C."/>
            <person name="Zachgo S."/>
            <person name="Langdale J."/>
            <person name="Maumus F."/>
            <person name="Straeten D.V.D."/>
            <person name="Gould S.B."/>
            <person name="Rensing S.A."/>
        </authorList>
    </citation>
    <scope>NUCLEOTIDE SEQUENCE [LARGE SCALE GENOMIC DNA]</scope>
    <source>
        <strain evidence="2 3">S276</strain>
    </source>
</reference>
<accession>A0A388L151</accession>
<dbReference type="Proteomes" id="UP000265515">
    <property type="component" value="Unassembled WGS sequence"/>
</dbReference>
<evidence type="ECO:0000256" key="1">
    <source>
        <dbReference type="SAM" id="MobiDB-lite"/>
    </source>
</evidence>
<feature type="compositionally biased region" description="Basic and acidic residues" evidence="1">
    <location>
        <begin position="399"/>
        <end position="439"/>
    </location>
</feature>
<dbReference type="AlphaFoldDB" id="A0A388L151"/>
<dbReference type="EMBL" id="BFEA01000234">
    <property type="protein sequence ID" value="GBG75962.1"/>
    <property type="molecule type" value="Genomic_DNA"/>
</dbReference>
<feature type="region of interest" description="Disordered" evidence="1">
    <location>
        <begin position="320"/>
        <end position="446"/>
    </location>
</feature>
<proteinExistence type="predicted"/>
<sequence>MEASQQPTGALRGGVQGTIPIPLDPLGDRVMEEVEQAGAKEVERDNAAPEDERRRSPPPAFTDYSRDEPRIRHMMEMCYDMGVMPPDIDVGEMREDGCKVTFILNSTIDEIKLRWLKERSVTVIFQDGSKNLPKRVKEEVIRAYEDTWVRERLFDSAISRGRVKMESANVLTYIAKDARVATWKKEKEIDKILLRRKWHTIAFKPWLTKTELEEERRQEQQKYFWIPCIDVPVDAYCYLHSAASRSIGEVHRVYPPERDSQKPQLINVRLDIVAEARENIKDSLSFVTCQQQEITVAVATALTPWCDTCRIFFHLPATCPRNRSRPRQQRSGSNDRQSERRERSPSMEDRRSRERRRSPSPAPSEDSVSSSESRGPSVIGGGGGAGGRPNADAESPDIWNRRMDGDRRQSRSGTEDGARNGRPGEDRGGNGRRSREVTKGENSQNQ</sequence>
<evidence type="ECO:0000313" key="2">
    <source>
        <dbReference type="EMBL" id="GBG75962.1"/>
    </source>
</evidence>
<gene>
    <name evidence="2" type="ORF">CBR_g21204</name>
</gene>
<dbReference type="Gramene" id="GBG75962">
    <property type="protein sequence ID" value="GBG75962"/>
    <property type="gene ID" value="CBR_g21204"/>
</dbReference>
<feature type="compositionally biased region" description="Low complexity" evidence="1">
    <location>
        <begin position="363"/>
        <end position="377"/>
    </location>
</feature>
<keyword evidence="3" id="KW-1185">Reference proteome</keyword>